<dbReference type="SUPFAM" id="SSF103473">
    <property type="entry name" value="MFS general substrate transporter"/>
    <property type="match status" value="1"/>
</dbReference>
<feature type="transmembrane region" description="Helical" evidence="6">
    <location>
        <begin position="356"/>
        <end position="380"/>
    </location>
</feature>
<evidence type="ECO:0000256" key="1">
    <source>
        <dbReference type="ARBA" id="ARBA00004651"/>
    </source>
</evidence>
<gene>
    <name evidence="8" type="ORF">D7294_10695</name>
</gene>
<feature type="transmembrane region" description="Helical" evidence="6">
    <location>
        <begin position="327"/>
        <end position="350"/>
    </location>
</feature>
<feature type="transmembrane region" description="Helical" evidence="6">
    <location>
        <begin position="12"/>
        <end position="32"/>
    </location>
</feature>
<dbReference type="Pfam" id="PF07690">
    <property type="entry name" value="MFS_1"/>
    <property type="match status" value="1"/>
</dbReference>
<keyword evidence="5" id="KW-0046">Antibiotic resistance</keyword>
<dbReference type="GO" id="GO:0022857">
    <property type="term" value="F:transmembrane transporter activity"/>
    <property type="evidence" value="ECO:0007669"/>
    <property type="project" value="InterPro"/>
</dbReference>
<feature type="transmembrane region" description="Helical" evidence="6">
    <location>
        <begin position="52"/>
        <end position="69"/>
    </location>
</feature>
<evidence type="ECO:0000313" key="9">
    <source>
        <dbReference type="Proteomes" id="UP000272474"/>
    </source>
</evidence>
<dbReference type="CDD" id="cd17321">
    <property type="entry name" value="MFS_MMR_MDR_like"/>
    <property type="match status" value="1"/>
</dbReference>
<keyword evidence="9" id="KW-1185">Reference proteome</keyword>
<feature type="transmembrane region" description="Helical" evidence="6">
    <location>
        <begin position="296"/>
        <end position="315"/>
    </location>
</feature>
<evidence type="ECO:0000313" key="8">
    <source>
        <dbReference type="EMBL" id="RKN42983.1"/>
    </source>
</evidence>
<accession>A0A3A9Z3Y1</accession>
<dbReference type="InterPro" id="IPR020846">
    <property type="entry name" value="MFS_dom"/>
</dbReference>
<evidence type="ECO:0000256" key="3">
    <source>
        <dbReference type="ARBA" id="ARBA00022989"/>
    </source>
</evidence>
<feature type="transmembrane region" description="Helical" evidence="6">
    <location>
        <begin position="76"/>
        <end position="95"/>
    </location>
</feature>
<dbReference type="Gene3D" id="1.20.1250.20">
    <property type="entry name" value="MFS general substrate transporter like domains"/>
    <property type="match status" value="1"/>
</dbReference>
<feature type="transmembrane region" description="Helical" evidence="6">
    <location>
        <begin position="435"/>
        <end position="454"/>
    </location>
</feature>
<dbReference type="OrthoDB" id="9781469at2"/>
<dbReference type="Proteomes" id="UP000272474">
    <property type="component" value="Unassembled WGS sequence"/>
</dbReference>
<comment type="caution">
    <text evidence="8">The sequence shown here is derived from an EMBL/GenBank/DDBJ whole genome shotgun (WGS) entry which is preliminary data.</text>
</comment>
<evidence type="ECO:0000256" key="5">
    <source>
        <dbReference type="ARBA" id="ARBA00023251"/>
    </source>
</evidence>
<dbReference type="PRINTS" id="PR01036">
    <property type="entry name" value="TCRTETB"/>
</dbReference>
<sequence length="476" mass="47548">MTRGNGKWWPLFAVCLGNFMLLIDVTIVVASLPQMAGDLDAGFSDLQWVMDAYALALAALLMAAGAAGDRFGRRRVYVLGLSGFALASLVCGLAPNAGVLIAARAVQGLAAAATLATNAPLLAAAYGGRDRGVAFGVWGAVSGAASAVGVLLGGVLTEYVDWRAIFLVNLPVSALALLITWRTVAESHGPREGAGIDWPGTVTFTACAGALTYGLIRGGEESWGDAGTVGALAAAALALAAFVAVELRSPAPLLDLALMRRPSFAALMAAALVLTASAFAHYTFTMLWLQNVLGLSPIRAGLAVVPMAASAFVTAGAGGRLWQRVPAWAAVGGGLFLIGAGTLALTAISAGSGRSVLLPGLIVSGVGVGMAVPVLVSAALQAAPPERAGMASGAVNTFRQLGYALGVAVLGTLFATRVSGGTSGTPADFAAGLDLVYVTAGVAAVLTAALVVLLGRPRAAEAAPGPVEAPVPEPAA</sequence>
<dbReference type="RefSeq" id="WP_120678152.1">
    <property type="nucleotide sequence ID" value="NZ_RBAL01000005.1"/>
</dbReference>
<dbReference type="Gene3D" id="1.20.1720.10">
    <property type="entry name" value="Multidrug resistance protein D"/>
    <property type="match status" value="1"/>
</dbReference>
<proteinExistence type="predicted"/>
<dbReference type="GO" id="GO:0005886">
    <property type="term" value="C:plasma membrane"/>
    <property type="evidence" value="ECO:0007669"/>
    <property type="project" value="UniProtKB-SubCell"/>
</dbReference>
<feature type="domain" description="Major facilitator superfamily (MFS) profile" evidence="7">
    <location>
        <begin position="10"/>
        <end position="459"/>
    </location>
</feature>
<feature type="transmembrane region" description="Helical" evidence="6">
    <location>
        <begin position="162"/>
        <end position="184"/>
    </location>
</feature>
<evidence type="ECO:0000256" key="4">
    <source>
        <dbReference type="ARBA" id="ARBA00023136"/>
    </source>
</evidence>
<protein>
    <submittedName>
        <fullName evidence="8">MFS transporter</fullName>
    </submittedName>
</protein>
<name>A0A3A9Z3Y1_9ACTN</name>
<dbReference type="PANTHER" id="PTHR42718">
    <property type="entry name" value="MAJOR FACILITATOR SUPERFAMILY MULTIDRUG TRANSPORTER MFSC"/>
    <property type="match status" value="1"/>
</dbReference>
<dbReference type="EMBL" id="RBAL01000005">
    <property type="protein sequence ID" value="RKN42983.1"/>
    <property type="molecule type" value="Genomic_DNA"/>
</dbReference>
<dbReference type="InterPro" id="IPR036259">
    <property type="entry name" value="MFS_trans_sf"/>
</dbReference>
<evidence type="ECO:0000256" key="2">
    <source>
        <dbReference type="ARBA" id="ARBA00022692"/>
    </source>
</evidence>
<evidence type="ECO:0000256" key="6">
    <source>
        <dbReference type="SAM" id="Phobius"/>
    </source>
</evidence>
<dbReference type="PANTHER" id="PTHR42718:SF49">
    <property type="entry name" value="EXPORT PROTEIN"/>
    <property type="match status" value="1"/>
</dbReference>
<dbReference type="AlphaFoldDB" id="A0A3A9Z3Y1"/>
<evidence type="ECO:0000259" key="7">
    <source>
        <dbReference type="PROSITE" id="PS50850"/>
    </source>
</evidence>
<comment type="subcellular location">
    <subcellularLocation>
        <location evidence="1">Cell membrane</location>
        <topology evidence="1">Multi-pass membrane protein</topology>
    </subcellularLocation>
</comment>
<dbReference type="GO" id="GO:0046677">
    <property type="term" value="P:response to antibiotic"/>
    <property type="evidence" value="ECO:0007669"/>
    <property type="project" value="UniProtKB-KW"/>
</dbReference>
<feature type="transmembrane region" description="Helical" evidence="6">
    <location>
        <begin position="133"/>
        <end position="156"/>
    </location>
</feature>
<dbReference type="PROSITE" id="PS50850">
    <property type="entry name" value="MFS"/>
    <property type="match status" value="1"/>
</dbReference>
<feature type="transmembrane region" description="Helical" evidence="6">
    <location>
        <begin position="101"/>
        <end position="126"/>
    </location>
</feature>
<feature type="transmembrane region" description="Helical" evidence="6">
    <location>
        <begin position="401"/>
        <end position="420"/>
    </location>
</feature>
<keyword evidence="3 6" id="KW-1133">Transmembrane helix</keyword>
<feature type="transmembrane region" description="Helical" evidence="6">
    <location>
        <begin position="196"/>
        <end position="216"/>
    </location>
</feature>
<dbReference type="InterPro" id="IPR011701">
    <property type="entry name" value="MFS"/>
</dbReference>
<keyword evidence="4 6" id="KW-0472">Membrane</keyword>
<organism evidence="8 9">
    <name type="scientific">Streptomyces hoynatensis</name>
    <dbReference type="NCBI Taxonomy" id="1141874"/>
    <lineage>
        <taxon>Bacteria</taxon>
        <taxon>Bacillati</taxon>
        <taxon>Actinomycetota</taxon>
        <taxon>Actinomycetes</taxon>
        <taxon>Kitasatosporales</taxon>
        <taxon>Streptomycetaceae</taxon>
        <taxon>Streptomyces</taxon>
    </lineage>
</organism>
<feature type="transmembrane region" description="Helical" evidence="6">
    <location>
        <begin position="265"/>
        <end position="284"/>
    </location>
</feature>
<feature type="transmembrane region" description="Helical" evidence="6">
    <location>
        <begin position="228"/>
        <end position="245"/>
    </location>
</feature>
<reference evidence="8 9" key="1">
    <citation type="journal article" date="2014" name="Int. J. Syst. Evol. Microbiol.">
        <title>Streptomyces hoynatensis sp. nov., isolated from deep marine sediment.</title>
        <authorList>
            <person name="Veyisoglu A."/>
            <person name="Sahin N."/>
        </authorList>
    </citation>
    <scope>NUCLEOTIDE SEQUENCE [LARGE SCALE GENOMIC DNA]</scope>
    <source>
        <strain evidence="8 9">KCTC 29097</strain>
    </source>
</reference>
<keyword evidence="2 6" id="KW-0812">Transmembrane</keyword>